<reference evidence="2 3" key="1">
    <citation type="submission" date="2018-02" db="EMBL/GenBank/DDBJ databases">
        <title>The genomes of Aspergillus section Nigri reveals drivers in fungal speciation.</title>
        <authorList>
            <consortium name="DOE Joint Genome Institute"/>
            <person name="Vesth T.C."/>
            <person name="Nybo J."/>
            <person name="Theobald S."/>
            <person name="Brandl J."/>
            <person name="Frisvad J.C."/>
            <person name="Nielsen K.F."/>
            <person name="Lyhne E.K."/>
            <person name="Kogle M.E."/>
            <person name="Kuo A."/>
            <person name="Riley R."/>
            <person name="Clum A."/>
            <person name="Nolan M."/>
            <person name="Lipzen A."/>
            <person name="Salamov A."/>
            <person name="Henrissat B."/>
            <person name="Wiebenga A."/>
            <person name="De vries R.P."/>
            <person name="Grigoriev I.V."/>
            <person name="Mortensen U.H."/>
            <person name="Andersen M.R."/>
            <person name="Baker S.E."/>
        </authorList>
    </citation>
    <scope>NUCLEOTIDE SEQUENCE [LARGE SCALE GENOMIC DNA]</scope>
    <source>
        <strain evidence="2 3">CBS 707.79</strain>
    </source>
</reference>
<dbReference type="EMBL" id="KZ826155">
    <property type="protein sequence ID" value="PYH87890.1"/>
    <property type="molecule type" value="Genomic_DNA"/>
</dbReference>
<protein>
    <submittedName>
        <fullName evidence="2">Uncharacterized protein</fullName>
    </submittedName>
</protein>
<keyword evidence="1" id="KW-0732">Signal</keyword>
<evidence type="ECO:0000313" key="3">
    <source>
        <dbReference type="Proteomes" id="UP000247810"/>
    </source>
</evidence>
<dbReference type="Proteomes" id="UP000247810">
    <property type="component" value="Unassembled WGS sequence"/>
</dbReference>
<feature type="signal peptide" evidence="1">
    <location>
        <begin position="1"/>
        <end position="19"/>
    </location>
</feature>
<dbReference type="VEuPathDB" id="FungiDB:BO71DRAFT_436282"/>
<feature type="chain" id="PRO_5016422254" evidence="1">
    <location>
        <begin position="20"/>
        <end position="148"/>
    </location>
</feature>
<gene>
    <name evidence="2" type="ORF">BO71DRAFT_436282</name>
</gene>
<evidence type="ECO:0000313" key="2">
    <source>
        <dbReference type="EMBL" id="PYH87890.1"/>
    </source>
</evidence>
<accession>A0A319CT38</accession>
<proteinExistence type="predicted"/>
<organism evidence="2 3">
    <name type="scientific">Aspergillus ellipticus CBS 707.79</name>
    <dbReference type="NCBI Taxonomy" id="1448320"/>
    <lineage>
        <taxon>Eukaryota</taxon>
        <taxon>Fungi</taxon>
        <taxon>Dikarya</taxon>
        <taxon>Ascomycota</taxon>
        <taxon>Pezizomycotina</taxon>
        <taxon>Eurotiomycetes</taxon>
        <taxon>Eurotiomycetidae</taxon>
        <taxon>Eurotiales</taxon>
        <taxon>Aspergillaceae</taxon>
        <taxon>Aspergillus</taxon>
        <taxon>Aspergillus subgen. Circumdati</taxon>
    </lineage>
</organism>
<sequence>MSPFIVVLCACVFTLVIRMQPSLFRLCAFCTGDRRSNPEALDNRIALSKPTLPDRQTKVRYPKLGWDLVIPNIPLFLTINGMIEFRLRLIDLICTHYVNKNVLADDNLYWITQKLLRLSWWTQSVAGAGALKLAGARLFAASINRGWC</sequence>
<name>A0A319CT38_9EURO</name>
<evidence type="ECO:0000256" key="1">
    <source>
        <dbReference type="SAM" id="SignalP"/>
    </source>
</evidence>
<keyword evidence="3" id="KW-1185">Reference proteome</keyword>
<dbReference type="AlphaFoldDB" id="A0A319CT38"/>